<dbReference type="Pfam" id="PF01145">
    <property type="entry name" value="Band_7"/>
    <property type="match status" value="1"/>
</dbReference>
<dbReference type="SUPFAM" id="SSF117892">
    <property type="entry name" value="Band 7/SPFH domain"/>
    <property type="match status" value="1"/>
</dbReference>
<dbReference type="InterPro" id="IPR001107">
    <property type="entry name" value="Band_7"/>
</dbReference>
<dbReference type="AlphaFoldDB" id="A0A2I0R3L1"/>
<feature type="transmembrane region" description="Helical" evidence="2">
    <location>
        <begin position="7"/>
        <end position="28"/>
    </location>
</feature>
<accession>A0A2I0R3L1</accession>
<dbReference type="PANTHER" id="PTHR23222:SF0">
    <property type="entry name" value="PROHIBITIN 1"/>
    <property type="match status" value="1"/>
</dbReference>
<dbReference type="InterPro" id="IPR000163">
    <property type="entry name" value="Prohibitin"/>
</dbReference>
<dbReference type="CDD" id="cd03401">
    <property type="entry name" value="SPFH_prohibitin"/>
    <property type="match status" value="1"/>
</dbReference>
<dbReference type="OrthoDB" id="9792660at2"/>
<proteinExistence type="predicted"/>
<dbReference type="RefSeq" id="WP_101334123.1">
    <property type="nucleotide sequence ID" value="NZ_PJNI01000005.1"/>
</dbReference>
<dbReference type="GO" id="GO:0016020">
    <property type="term" value="C:membrane"/>
    <property type="evidence" value="ECO:0007669"/>
    <property type="project" value="UniProtKB-SubCell"/>
</dbReference>
<dbReference type="InterPro" id="IPR036013">
    <property type="entry name" value="Band_7/SPFH_dom_sf"/>
</dbReference>
<keyword evidence="2" id="KW-1133">Transmembrane helix</keyword>
<evidence type="ECO:0000259" key="3">
    <source>
        <dbReference type="SMART" id="SM00244"/>
    </source>
</evidence>
<dbReference type="Proteomes" id="UP000236654">
    <property type="component" value="Unassembled WGS sequence"/>
</dbReference>
<dbReference type="SMART" id="SM00244">
    <property type="entry name" value="PHB"/>
    <property type="match status" value="1"/>
</dbReference>
<reference evidence="4 5" key="1">
    <citation type="submission" date="2017-12" db="EMBL/GenBank/DDBJ databases">
        <title>The draft genome sequence of Brumimicrobium saltpan LHR20.</title>
        <authorList>
            <person name="Do Z.-J."/>
            <person name="Luo H.-R."/>
        </authorList>
    </citation>
    <scope>NUCLEOTIDE SEQUENCE [LARGE SCALE GENOMIC DNA]</scope>
    <source>
        <strain evidence="4 5">LHR20</strain>
    </source>
</reference>
<feature type="domain" description="Band 7" evidence="3">
    <location>
        <begin position="25"/>
        <end position="189"/>
    </location>
</feature>
<protein>
    <recommendedName>
        <fullName evidence="3">Band 7 domain-containing protein</fullName>
    </recommendedName>
</protein>
<evidence type="ECO:0000313" key="5">
    <source>
        <dbReference type="Proteomes" id="UP000236654"/>
    </source>
</evidence>
<comment type="caution">
    <text evidence="4">The sequence shown here is derived from an EMBL/GenBank/DDBJ whole genome shotgun (WGS) entry which is preliminary data.</text>
</comment>
<keyword evidence="5" id="KW-1185">Reference proteome</keyword>
<comment type="subcellular location">
    <subcellularLocation>
        <location evidence="1">Membrane</location>
        <topology evidence="1">Single-pass membrane protein</topology>
    </subcellularLocation>
</comment>
<evidence type="ECO:0000256" key="1">
    <source>
        <dbReference type="ARBA" id="ARBA00004167"/>
    </source>
</evidence>
<keyword evidence="2" id="KW-0472">Membrane</keyword>
<sequence>METKKMVRLVAIGAVALIALVIFLNSWVDVKPGERGFVFKPFNSPSIDTNDVYMEGTYFILPWNQMINYEVVNKSKQYVQKVMDINGTDVTVEVSVNYNIIPTAVANLHMKHRENYTIFIDDKAKGAIKDVIGRYTYEQVYASKREALEGEIEDILERDFDGNFLHLNYVEIADVNLPENIAAQIEEKETQKQRNLTAKEKQKEQEYLANARIEKARGDSSLIISAKFKAEAIRLEAEQIARNPQYIELKKWEKWEGGGSPYGTNNVFGDKAISILKSN</sequence>
<dbReference type="PANTHER" id="PTHR23222">
    <property type="entry name" value="PROHIBITIN"/>
    <property type="match status" value="1"/>
</dbReference>
<keyword evidence="2" id="KW-0812">Transmembrane</keyword>
<gene>
    <name evidence="4" type="ORF">CW751_06150</name>
</gene>
<evidence type="ECO:0000313" key="4">
    <source>
        <dbReference type="EMBL" id="PKR81163.1"/>
    </source>
</evidence>
<dbReference type="EMBL" id="PJNI01000005">
    <property type="protein sequence ID" value="PKR81163.1"/>
    <property type="molecule type" value="Genomic_DNA"/>
</dbReference>
<dbReference type="Gene3D" id="3.30.479.30">
    <property type="entry name" value="Band 7 domain"/>
    <property type="match status" value="1"/>
</dbReference>
<name>A0A2I0R3L1_9FLAO</name>
<organism evidence="4 5">
    <name type="scientific">Brumimicrobium salinarum</name>
    <dbReference type="NCBI Taxonomy" id="2058658"/>
    <lineage>
        <taxon>Bacteria</taxon>
        <taxon>Pseudomonadati</taxon>
        <taxon>Bacteroidota</taxon>
        <taxon>Flavobacteriia</taxon>
        <taxon>Flavobacteriales</taxon>
        <taxon>Crocinitomicaceae</taxon>
        <taxon>Brumimicrobium</taxon>
    </lineage>
</organism>
<evidence type="ECO:0000256" key="2">
    <source>
        <dbReference type="SAM" id="Phobius"/>
    </source>
</evidence>